<dbReference type="GO" id="GO:0005929">
    <property type="term" value="C:cilium"/>
    <property type="evidence" value="ECO:0007669"/>
    <property type="project" value="TreeGrafter"/>
</dbReference>
<reference evidence="5" key="3">
    <citation type="submission" date="2015-06" db="UniProtKB">
        <authorList>
            <consortium name="EnsemblMetazoa"/>
        </authorList>
    </citation>
    <scope>IDENTIFICATION</scope>
</reference>
<organism evidence="4">
    <name type="scientific">Capitella teleta</name>
    <name type="common">Polychaete worm</name>
    <dbReference type="NCBI Taxonomy" id="283909"/>
    <lineage>
        <taxon>Eukaryota</taxon>
        <taxon>Metazoa</taxon>
        <taxon>Spiralia</taxon>
        <taxon>Lophotrochozoa</taxon>
        <taxon>Annelida</taxon>
        <taxon>Polychaeta</taxon>
        <taxon>Sedentaria</taxon>
        <taxon>Scolecida</taxon>
        <taxon>Capitellidae</taxon>
        <taxon>Capitella</taxon>
    </lineage>
</organism>
<accession>R7U7U5</accession>
<sequence length="235" mass="26061">MLPSLPKGIQQIDSIKWKSAKTGRRAKKLEAQADINLNADEDEVLAAAPATSKATEGPDLDGPPKPSRRMSGWASETAPLSSRRRTGDEDFEELMPFEEGYFESRTLPSERLRPHSPEKAESDGGQDIPTIPDLEDQGEDDLTAQVAMAPNVVVNRVATYRELDNDLLRHAAFLTLDNEIDLKILSKGLSAEADVQDPDVVWEWDRLFTEVTSELLTDWEQQETTEDDATTSPVA</sequence>
<dbReference type="FunCoup" id="R7U7U5">
    <property type="interactions" value="81"/>
</dbReference>
<comment type="similarity">
    <text evidence="1">Belongs to the IFT43 family.</text>
</comment>
<dbReference type="OrthoDB" id="206950at2759"/>
<dbReference type="GO" id="GO:0035721">
    <property type="term" value="P:intraciliary retrograde transport"/>
    <property type="evidence" value="ECO:0007669"/>
    <property type="project" value="TreeGrafter"/>
</dbReference>
<dbReference type="HOGENOM" id="CLU_104337_0_0_1"/>
<feature type="compositionally biased region" description="Basic and acidic residues" evidence="3">
    <location>
        <begin position="108"/>
        <end position="122"/>
    </location>
</feature>
<reference evidence="4 6" key="2">
    <citation type="journal article" date="2013" name="Nature">
        <title>Insights into bilaterian evolution from three spiralian genomes.</title>
        <authorList>
            <person name="Simakov O."/>
            <person name="Marletaz F."/>
            <person name="Cho S.J."/>
            <person name="Edsinger-Gonzales E."/>
            <person name="Havlak P."/>
            <person name="Hellsten U."/>
            <person name="Kuo D.H."/>
            <person name="Larsson T."/>
            <person name="Lv J."/>
            <person name="Arendt D."/>
            <person name="Savage R."/>
            <person name="Osoegawa K."/>
            <person name="de Jong P."/>
            <person name="Grimwood J."/>
            <person name="Chapman J.A."/>
            <person name="Shapiro H."/>
            <person name="Aerts A."/>
            <person name="Otillar R.P."/>
            <person name="Terry A.Y."/>
            <person name="Boore J.L."/>
            <person name="Grigoriev I.V."/>
            <person name="Lindberg D.R."/>
            <person name="Seaver E.C."/>
            <person name="Weisblat D.A."/>
            <person name="Putnam N.H."/>
            <person name="Rokhsar D.S."/>
        </authorList>
    </citation>
    <scope>NUCLEOTIDE SEQUENCE</scope>
    <source>
        <strain evidence="4 6">I ESC-2004</strain>
    </source>
</reference>
<evidence type="ECO:0000313" key="4">
    <source>
        <dbReference type="EMBL" id="ELT99200.1"/>
    </source>
</evidence>
<evidence type="ECO:0000256" key="1">
    <source>
        <dbReference type="ARBA" id="ARBA00007563"/>
    </source>
</evidence>
<dbReference type="EMBL" id="AMQN01010143">
    <property type="status" value="NOT_ANNOTATED_CDS"/>
    <property type="molecule type" value="Genomic_DNA"/>
</dbReference>
<name>R7U7U5_CAPTE</name>
<gene>
    <name evidence="4" type="ORF">CAPTEDRAFT_18761</name>
</gene>
<dbReference type="PANTHER" id="PTHR33724:SF1">
    <property type="entry name" value="INTRAFLAGELLAR TRANSPORT PROTEIN 43 HOMOLOG"/>
    <property type="match status" value="1"/>
</dbReference>
<evidence type="ECO:0000256" key="3">
    <source>
        <dbReference type="SAM" id="MobiDB-lite"/>
    </source>
</evidence>
<evidence type="ECO:0008006" key="7">
    <source>
        <dbReference type="Google" id="ProtNLM"/>
    </source>
</evidence>
<keyword evidence="6" id="KW-1185">Reference proteome</keyword>
<evidence type="ECO:0000256" key="2">
    <source>
        <dbReference type="ARBA" id="ARBA00022794"/>
    </source>
</evidence>
<dbReference type="STRING" id="283909.R7U7U5"/>
<reference evidence="6" key="1">
    <citation type="submission" date="2012-12" db="EMBL/GenBank/DDBJ databases">
        <authorList>
            <person name="Hellsten U."/>
            <person name="Grimwood J."/>
            <person name="Chapman J.A."/>
            <person name="Shapiro H."/>
            <person name="Aerts A."/>
            <person name="Otillar R.P."/>
            <person name="Terry A.Y."/>
            <person name="Boore J.L."/>
            <person name="Simakov O."/>
            <person name="Marletaz F."/>
            <person name="Cho S.-J."/>
            <person name="Edsinger-Gonzales E."/>
            <person name="Havlak P."/>
            <person name="Kuo D.-H."/>
            <person name="Larsson T."/>
            <person name="Lv J."/>
            <person name="Arendt D."/>
            <person name="Savage R."/>
            <person name="Osoegawa K."/>
            <person name="de Jong P."/>
            <person name="Lindberg D.R."/>
            <person name="Seaver E.C."/>
            <person name="Weisblat D.A."/>
            <person name="Putnam N.H."/>
            <person name="Grigoriev I.V."/>
            <person name="Rokhsar D.S."/>
        </authorList>
    </citation>
    <scope>NUCLEOTIDE SEQUENCE</scope>
    <source>
        <strain evidence="6">I ESC-2004</strain>
    </source>
</reference>
<dbReference type="InterPro" id="IPR029302">
    <property type="entry name" value="IFT43"/>
</dbReference>
<proteinExistence type="inferred from homology"/>
<dbReference type="AlphaFoldDB" id="R7U7U5"/>
<protein>
    <recommendedName>
        <fullName evidence="7">Intraflagellar transport protein 43 homolog</fullName>
    </recommendedName>
</protein>
<evidence type="ECO:0000313" key="5">
    <source>
        <dbReference type="EnsemblMetazoa" id="CapteP18761"/>
    </source>
</evidence>
<keyword evidence="2" id="KW-0970">Cilium biogenesis/degradation</keyword>
<evidence type="ECO:0000313" key="6">
    <source>
        <dbReference type="Proteomes" id="UP000014760"/>
    </source>
</evidence>
<dbReference type="Proteomes" id="UP000014760">
    <property type="component" value="Unassembled WGS sequence"/>
</dbReference>
<dbReference type="Pfam" id="PF15305">
    <property type="entry name" value="IFT43"/>
    <property type="match status" value="1"/>
</dbReference>
<dbReference type="PANTHER" id="PTHR33724">
    <property type="entry name" value="INTRAFLAGELLAR TRANSPORT PROTEIN 43 HOMOLOG"/>
    <property type="match status" value="1"/>
</dbReference>
<dbReference type="EMBL" id="KB307129">
    <property type="protein sequence ID" value="ELT99200.1"/>
    <property type="molecule type" value="Genomic_DNA"/>
</dbReference>
<feature type="region of interest" description="Disordered" evidence="3">
    <location>
        <begin position="34"/>
        <end position="128"/>
    </location>
</feature>
<dbReference type="GO" id="GO:0030991">
    <property type="term" value="C:intraciliary transport particle A"/>
    <property type="evidence" value="ECO:0007669"/>
    <property type="project" value="InterPro"/>
</dbReference>
<dbReference type="OMA" id="XDGEIDL"/>
<dbReference type="EnsemblMetazoa" id="CapteT18761">
    <property type="protein sequence ID" value="CapteP18761"/>
    <property type="gene ID" value="CapteG18761"/>
</dbReference>